<evidence type="ECO:0000313" key="3">
    <source>
        <dbReference type="Proteomes" id="UP000236621"/>
    </source>
</evidence>
<evidence type="ECO:0000256" key="1">
    <source>
        <dbReference type="SAM" id="MobiDB-lite"/>
    </source>
</evidence>
<proteinExistence type="predicted"/>
<evidence type="ECO:0000313" key="2">
    <source>
        <dbReference type="EMBL" id="PNY25236.1"/>
    </source>
</evidence>
<protein>
    <submittedName>
        <fullName evidence="2">Uncharacterized protein</fullName>
    </submittedName>
</protein>
<organism evidence="2 3">
    <name type="scientific">Tolypocladium capitatum</name>
    <dbReference type="NCBI Taxonomy" id="45235"/>
    <lineage>
        <taxon>Eukaryota</taxon>
        <taxon>Fungi</taxon>
        <taxon>Dikarya</taxon>
        <taxon>Ascomycota</taxon>
        <taxon>Pezizomycotina</taxon>
        <taxon>Sordariomycetes</taxon>
        <taxon>Hypocreomycetidae</taxon>
        <taxon>Hypocreales</taxon>
        <taxon>Ophiocordycipitaceae</taxon>
        <taxon>Tolypocladium</taxon>
    </lineage>
</organism>
<accession>A0A2K3QCG1</accession>
<name>A0A2K3QCG1_9HYPO</name>
<comment type="caution">
    <text evidence="2">The sequence shown here is derived from an EMBL/GenBank/DDBJ whole genome shotgun (WGS) entry which is preliminary data.</text>
</comment>
<dbReference type="AlphaFoldDB" id="A0A2K3QCG1"/>
<dbReference type="Proteomes" id="UP000236621">
    <property type="component" value="Unassembled WGS sequence"/>
</dbReference>
<gene>
    <name evidence="2" type="ORF">TCAP_04814</name>
</gene>
<dbReference type="EMBL" id="NRSZ01000787">
    <property type="protein sequence ID" value="PNY25236.1"/>
    <property type="molecule type" value="Genomic_DNA"/>
</dbReference>
<sequence length="72" mass="8474">MLPLLWWLVLRRPRLELPELPELPLRVLQLLLERVKPLSWRPATCWRPGAHLHPTTGLSRDGRPVASLRRNE</sequence>
<feature type="region of interest" description="Disordered" evidence="1">
    <location>
        <begin position="51"/>
        <end position="72"/>
    </location>
</feature>
<reference evidence="2 3" key="1">
    <citation type="submission" date="2017-08" db="EMBL/GenBank/DDBJ databases">
        <title>Harnessing the power of phylogenomics to disentangle the directionality and signatures of interkingdom host jumping in the parasitic fungal genus Tolypocladium.</title>
        <authorList>
            <person name="Quandt C.A."/>
            <person name="Patterson W."/>
            <person name="Spatafora J.W."/>
        </authorList>
    </citation>
    <scope>NUCLEOTIDE SEQUENCE [LARGE SCALE GENOMIC DNA]</scope>
    <source>
        <strain evidence="2 3">CBS 113982</strain>
    </source>
</reference>
<keyword evidence="3" id="KW-1185">Reference proteome</keyword>